<reference evidence="1 2" key="1">
    <citation type="submission" date="2017-09" db="EMBL/GenBank/DDBJ databases">
        <title>Depth-based differentiation of microbial function through sediment-hosted aquifers and enrichment of novel symbionts in the deep terrestrial subsurface.</title>
        <authorList>
            <person name="Probst A.J."/>
            <person name="Ladd B."/>
            <person name="Jarett J.K."/>
            <person name="Geller-Mcgrath D.E."/>
            <person name="Sieber C.M."/>
            <person name="Emerson J.B."/>
            <person name="Anantharaman K."/>
            <person name="Thomas B.C."/>
            <person name="Malmstrom R."/>
            <person name="Stieglmeier M."/>
            <person name="Klingl A."/>
            <person name="Woyke T."/>
            <person name="Ryan C.M."/>
            <person name="Banfield J.F."/>
        </authorList>
    </citation>
    <scope>NUCLEOTIDE SEQUENCE [LARGE SCALE GENOMIC DNA]</scope>
    <source>
        <strain evidence="1">CG10_big_fil_rev_8_21_14_0_10_46_23</strain>
    </source>
</reference>
<evidence type="ECO:0008006" key="3">
    <source>
        <dbReference type="Google" id="ProtNLM"/>
    </source>
</evidence>
<organism evidence="1 2">
    <name type="scientific">Candidatus Yanofskybacteria bacterium CG10_big_fil_rev_8_21_14_0_10_46_23</name>
    <dbReference type="NCBI Taxonomy" id="1975098"/>
    <lineage>
        <taxon>Bacteria</taxon>
        <taxon>Candidatus Yanofskyibacteriota</taxon>
    </lineage>
</organism>
<comment type="caution">
    <text evidence="1">The sequence shown here is derived from an EMBL/GenBank/DDBJ whole genome shotgun (WGS) entry which is preliminary data.</text>
</comment>
<protein>
    <recommendedName>
        <fullName evidence="3">Type 4 fimbrial biogenesis protein PilX N-terminal domain-containing protein</fullName>
    </recommendedName>
</protein>
<dbReference type="Proteomes" id="UP000230232">
    <property type="component" value="Unassembled WGS sequence"/>
</dbReference>
<evidence type="ECO:0000313" key="2">
    <source>
        <dbReference type="Proteomes" id="UP000230232"/>
    </source>
</evidence>
<gene>
    <name evidence="1" type="ORF">COV31_02530</name>
</gene>
<name>A0A2H0R415_9BACT</name>
<dbReference type="EMBL" id="PCXO01000010">
    <property type="protein sequence ID" value="PIR41257.1"/>
    <property type="molecule type" value="Genomic_DNA"/>
</dbReference>
<accession>A0A2H0R415</accession>
<sequence length="112" mass="11949">MKKDNRQSGIALLLSLLFLGVILSIAFGLSAVFIPKIRLSVDARNSPTALFAADSGLEWCLYISEKGPIPTPLPPVFTTGATVVLTPTDCSGLTIKAVGTFNRVNRALEVNF</sequence>
<dbReference type="AlphaFoldDB" id="A0A2H0R415"/>
<evidence type="ECO:0000313" key="1">
    <source>
        <dbReference type="EMBL" id="PIR41257.1"/>
    </source>
</evidence>
<proteinExistence type="predicted"/>